<evidence type="ECO:0000256" key="3">
    <source>
        <dbReference type="ARBA" id="ARBA00022801"/>
    </source>
</evidence>
<keyword evidence="2 6" id="KW-0812">Transmembrane</keyword>
<evidence type="ECO:0000256" key="5">
    <source>
        <dbReference type="ARBA" id="ARBA00023136"/>
    </source>
</evidence>
<dbReference type="AlphaFoldDB" id="A0A1Y2F5J7"/>
<evidence type="ECO:0000256" key="2">
    <source>
        <dbReference type="ARBA" id="ARBA00022692"/>
    </source>
</evidence>
<dbReference type="GO" id="GO:0006487">
    <property type="term" value="P:protein N-linked glycosylation"/>
    <property type="evidence" value="ECO:0007669"/>
    <property type="project" value="UniProtKB-UniRule"/>
</dbReference>
<evidence type="ECO:0000256" key="1">
    <source>
        <dbReference type="ARBA" id="ARBA00004141"/>
    </source>
</evidence>
<accession>A0A1Y2F5J7</accession>
<dbReference type="SMART" id="SM00014">
    <property type="entry name" value="acidPPc"/>
    <property type="match status" value="1"/>
</dbReference>
<comment type="function">
    <text evidence="6">Required for efficient N-glycosylation. Necessary for maintaining optimal levels of dolichol-linked oligosaccharides. Hydrolyzes dolichyl pyrophosphate at a very high rate and dolichyl monophosphate at a much lower rate. Does not act on phosphatidate.</text>
</comment>
<feature type="transmembrane region" description="Helical" evidence="6">
    <location>
        <begin position="50"/>
        <end position="73"/>
    </location>
</feature>
<dbReference type="PANTHER" id="PTHR11247:SF1">
    <property type="entry name" value="DOLICHYLDIPHOSPHATASE 1"/>
    <property type="match status" value="1"/>
</dbReference>
<gene>
    <name evidence="8" type="ORF">LY90DRAFT_376502</name>
</gene>
<name>A0A1Y2F5J7_9FUNG</name>
<sequence length="217" mass="25514">MGKIERKPISLTYVLHEKGDFLGMILALSSLCPIFLIVAYTSVILARRELIIIFTLIGQLLNELFNTIIKHIIKQPRPENAALTSYGMPSSHSQFMFFFATYCILYMFLKLKMNNNLWKFLISVGLIIVASTVAYSRYYLSYHSAQQVIVGITLGIFAGACWFFIVDCYIRPHWFRQILEHPISRFFLLQDSENIDNVFVWEYEQRMKYYFNQQKEK</sequence>
<comment type="pathway">
    <text evidence="6">Protein modification; protein glycosylation.</text>
</comment>
<dbReference type="EMBL" id="MCOG01000015">
    <property type="protein sequence ID" value="ORY79162.1"/>
    <property type="molecule type" value="Genomic_DNA"/>
</dbReference>
<dbReference type="InterPro" id="IPR036938">
    <property type="entry name" value="PAP2/HPO_sf"/>
</dbReference>
<dbReference type="Proteomes" id="UP000193920">
    <property type="component" value="Unassembled WGS sequence"/>
</dbReference>
<comment type="caution">
    <text evidence="8">The sequence shown here is derived from an EMBL/GenBank/DDBJ whole genome shotgun (WGS) entry which is preliminary data.</text>
</comment>
<keyword evidence="3 6" id="KW-0378">Hydrolase</keyword>
<dbReference type="Pfam" id="PF01569">
    <property type="entry name" value="PAP2"/>
    <property type="match status" value="1"/>
</dbReference>
<feature type="transmembrane region" description="Helical" evidence="6">
    <location>
        <begin position="93"/>
        <end position="109"/>
    </location>
</feature>
<keyword evidence="4 6" id="KW-1133">Transmembrane helix</keyword>
<evidence type="ECO:0000313" key="9">
    <source>
        <dbReference type="Proteomes" id="UP000193920"/>
    </source>
</evidence>
<dbReference type="GO" id="GO:0008610">
    <property type="term" value="P:lipid biosynthetic process"/>
    <property type="evidence" value="ECO:0007669"/>
    <property type="project" value="TreeGrafter"/>
</dbReference>
<feature type="transmembrane region" description="Helical" evidence="6">
    <location>
        <begin position="21"/>
        <end position="43"/>
    </location>
</feature>
<dbReference type="InterPro" id="IPR039667">
    <property type="entry name" value="Dolichyldiphosphatase_PAP2"/>
</dbReference>
<dbReference type="STRING" id="1754190.A0A1Y2F5J7"/>
<dbReference type="OrthoDB" id="302705at2759"/>
<comment type="subcellular location">
    <subcellularLocation>
        <location evidence="6">Endoplasmic reticulum membrane</location>
        <topology evidence="6">Multi-pass membrane protein</topology>
    </subcellularLocation>
    <subcellularLocation>
        <location evidence="1">Membrane</location>
        <topology evidence="1">Multi-pass membrane protein</topology>
    </subcellularLocation>
</comment>
<dbReference type="UniPathway" id="UPA00378"/>
<dbReference type="Gene3D" id="1.20.144.10">
    <property type="entry name" value="Phosphatidic acid phosphatase type 2/haloperoxidase"/>
    <property type="match status" value="2"/>
</dbReference>
<dbReference type="GO" id="GO:0047874">
    <property type="term" value="F:dolichyldiphosphatase activity"/>
    <property type="evidence" value="ECO:0007669"/>
    <property type="project" value="UniProtKB-UniRule"/>
</dbReference>
<keyword evidence="9" id="KW-1185">Reference proteome</keyword>
<comment type="catalytic activity">
    <reaction evidence="6">
        <text>a di-trans,poly-cis-dolichyl diphosphate + H2O = a di-trans,poly-cis-dolichyl phosphate + phosphate + H(+)</text>
        <dbReference type="Rhea" id="RHEA:14385"/>
        <dbReference type="Rhea" id="RHEA-COMP:19498"/>
        <dbReference type="Rhea" id="RHEA-COMP:19506"/>
        <dbReference type="ChEBI" id="CHEBI:15377"/>
        <dbReference type="ChEBI" id="CHEBI:15378"/>
        <dbReference type="ChEBI" id="CHEBI:43474"/>
        <dbReference type="ChEBI" id="CHEBI:57497"/>
        <dbReference type="ChEBI" id="CHEBI:57683"/>
        <dbReference type="EC" id="3.6.1.43"/>
    </reaction>
</comment>
<feature type="transmembrane region" description="Helical" evidence="6">
    <location>
        <begin position="116"/>
        <end position="136"/>
    </location>
</feature>
<organism evidence="8 9">
    <name type="scientific">Neocallimastix californiae</name>
    <dbReference type="NCBI Taxonomy" id="1754190"/>
    <lineage>
        <taxon>Eukaryota</taxon>
        <taxon>Fungi</taxon>
        <taxon>Fungi incertae sedis</taxon>
        <taxon>Chytridiomycota</taxon>
        <taxon>Chytridiomycota incertae sedis</taxon>
        <taxon>Neocallimastigomycetes</taxon>
        <taxon>Neocallimastigales</taxon>
        <taxon>Neocallimastigaceae</taxon>
        <taxon>Neocallimastix</taxon>
    </lineage>
</organism>
<keyword evidence="5 6" id="KW-0472">Membrane</keyword>
<evidence type="ECO:0000256" key="4">
    <source>
        <dbReference type="ARBA" id="ARBA00022989"/>
    </source>
</evidence>
<evidence type="ECO:0000313" key="8">
    <source>
        <dbReference type="EMBL" id="ORY79162.1"/>
    </source>
</evidence>
<feature type="domain" description="Phosphatidic acid phosphatase type 2/haloperoxidase" evidence="7">
    <location>
        <begin position="52"/>
        <end position="163"/>
    </location>
</feature>
<keyword evidence="6" id="KW-0256">Endoplasmic reticulum</keyword>
<dbReference type="PANTHER" id="PTHR11247">
    <property type="entry name" value="PALMITOYL-PROTEIN THIOESTERASE/DOLICHYLDIPHOSPHATASE 1"/>
    <property type="match status" value="1"/>
</dbReference>
<dbReference type="EC" id="3.6.1.43" evidence="6"/>
<dbReference type="InterPro" id="IPR000326">
    <property type="entry name" value="PAP2/HPO"/>
</dbReference>
<feature type="transmembrane region" description="Helical" evidence="6">
    <location>
        <begin position="148"/>
        <end position="170"/>
    </location>
</feature>
<evidence type="ECO:0000259" key="7">
    <source>
        <dbReference type="SMART" id="SM00014"/>
    </source>
</evidence>
<reference evidence="8 9" key="1">
    <citation type="submission" date="2016-08" db="EMBL/GenBank/DDBJ databases">
        <title>A Parts List for Fungal Cellulosomes Revealed by Comparative Genomics.</title>
        <authorList>
            <consortium name="DOE Joint Genome Institute"/>
            <person name="Haitjema C.H."/>
            <person name="Gilmore S.P."/>
            <person name="Henske J.K."/>
            <person name="Solomon K.V."/>
            <person name="De Groot R."/>
            <person name="Kuo A."/>
            <person name="Mondo S.J."/>
            <person name="Salamov A.A."/>
            <person name="Labutti K."/>
            <person name="Zhao Z."/>
            <person name="Chiniquy J."/>
            <person name="Barry K."/>
            <person name="Brewer H.M."/>
            <person name="Purvine S.O."/>
            <person name="Wright A.T."/>
            <person name="Boxma B."/>
            <person name="Van Alen T."/>
            <person name="Hackstein J.H."/>
            <person name="Baker S.E."/>
            <person name="Grigoriev I.V."/>
            <person name="O'Malley M.A."/>
        </authorList>
    </citation>
    <scope>NUCLEOTIDE SEQUENCE [LARGE SCALE GENOMIC DNA]</scope>
    <source>
        <strain evidence="8 9">G1</strain>
    </source>
</reference>
<dbReference type="SUPFAM" id="SSF48317">
    <property type="entry name" value="Acid phosphatase/Vanadium-dependent haloperoxidase"/>
    <property type="match status" value="1"/>
</dbReference>
<proteinExistence type="inferred from homology"/>
<comment type="similarity">
    <text evidence="6">Belongs to the dolichyldiphosphatase family.</text>
</comment>
<dbReference type="CDD" id="cd03382">
    <property type="entry name" value="PAP2_dolichyldiphosphatase"/>
    <property type="match status" value="1"/>
</dbReference>
<evidence type="ECO:0000256" key="6">
    <source>
        <dbReference type="RuleBase" id="RU367078"/>
    </source>
</evidence>
<dbReference type="GO" id="GO:0005789">
    <property type="term" value="C:endoplasmic reticulum membrane"/>
    <property type="evidence" value="ECO:0007669"/>
    <property type="project" value="UniProtKB-SubCell"/>
</dbReference>
<protein>
    <recommendedName>
        <fullName evidence="6">Dolichyldiphosphatase</fullName>
        <ecNumber evidence="6">3.6.1.43</ecNumber>
    </recommendedName>
</protein>